<dbReference type="EMBL" id="JAWWNJ010000089">
    <property type="protein sequence ID" value="KAK7000311.1"/>
    <property type="molecule type" value="Genomic_DNA"/>
</dbReference>
<accession>A0AAW0A324</accession>
<dbReference type="AlphaFoldDB" id="A0AAW0A324"/>
<name>A0AAW0A324_9AGAR</name>
<proteinExistence type="predicted"/>
<evidence type="ECO:0000313" key="1">
    <source>
        <dbReference type="EMBL" id="KAK7000311.1"/>
    </source>
</evidence>
<dbReference type="Proteomes" id="UP001362999">
    <property type="component" value="Unassembled WGS sequence"/>
</dbReference>
<evidence type="ECO:0000313" key="2">
    <source>
        <dbReference type="Proteomes" id="UP001362999"/>
    </source>
</evidence>
<protein>
    <submittedName>
        <fullName evidence="1">F-box domain-containing protein</fullName>
    </submittedName>
</protein>
<keyword evidence="2" id="KW-1185">Reference proteome</keyword>
<comment type="caution">
    <text evidence="1">The sequence shown here is derived from an EMBL/GenBank/DDBJ whole genome shotgun (WGS) entry which is preliminary data.</text>
</comment>
<reference evidence="1 2" key="1">
    <citation type="journal article" date="2024" name="J Genomics">
        <title>Draft genome sequencing and assembly of Favolaschia claudopus CIRM-BRFM 2984 isolated from oak limbs.</title>
        <authorList>
            <person name="Navarro D."/>
            <person name="Drula E."/>
            <person name="Chaduli D."/>
            <person name="Cazenave R."/>
            <person name="Ahrendt S."/>
            <person name="Wang J."/>
            <person name="Lipzen A."/>
            <person name="Daum C."/>
            <person name="Barry K."/>
            <person name="Grigoriev I.V."/>
            <person name="Favel A."/>
            <person name="Rosso M.N."/>
            <person name="Martin F."/>
        </authorList>
    </citation>
    <scope>NUCLEOTIDE SEQUENCE [LARGE SCALE GENOMIC DNA]</scope>
    <source>
        <strain evidence="1 2">CIRM-BRFM 2984</strain>
    </source>
</reference>
<gene>
    <name evidence="1" type="ORF">R3P38DRAFT_3219210</name>
</gene>
<sequence length="534" mass="59423">MMFAGIHIPDEILSEILTPLLQLSDDIFEDRRSKPLLAPGFSSSTYLLVCKAWLRIATPLLYSVVLLRTTAQAAALEAVLESNEEFGLCIKKLRLEGGFGDAMHTILRCAPNITDFYMTLDVWGSDTPTGLCSGLSCVNPKRVILVDKLRDNNRSKKLFKALLAVIPQWNNLTIFEFPYLYDLSGDEGLVARRRGEALGLGLSRSPTLQTVLAEWGNAFPPNLRLLIALPTLKALHFTYPDHFRGRDDELKDMVGLYRTLLRAFREDPAPPADPPTSARAEALAQLYELADAPSSETLLRLNAYTEKPHLSTERIPLDLSILASFSSLRDLNWCESGVSCSPSASFDARELQIHGDAEVFLEAATPFSLPSLGEVYMSWKVDRVGAFGFLDVHGSKLSRLSAPMDILEGMDVMEACPLLRCLEIERPMRCDAGEELITDTSEHDTLQVIRFDYRLDDPTPAVIQSFTNLDPENFPALREVQAKGWRWPTSEQEVRRSKWVRVSEVLRGKGIVLTDGERVGGAARAGTVQDIDVL</sequence>
<organism evidence="1 2">
    <name type="scientific">Favolaschia claudopus</name>
    <dbReference type="NCBI Taxonomy" id="2862362"/>
    <lineage>
        <taxon>Eukaryota</taxon>
        <taxon>Fungi</taxon>
        <taxon>Dikarya</taxon>
        <taxon>Basidiomycota</taxon>
        <taxon>Agaricomycotina</taxon>
        <taxon>Agaricomycetes</taxon>
        <taxon>Agaricomycetidae</taxon>
        <taxon>Agaricales</taxon>
        <taxon>Marasmiineae</taxon>
        <taxon>Mycenaceae</taxon>
        <taxon>Favolaschia</taxon>
    </lineage>
</organism>